<keyword evidence="2 4" id="KW-0997">Cell inner membrane</keyword>
<organism evidence="5 6">
    <name type="scientific">Vibrio hippocampi</name>
    <dbReference type="NCBI Taxonomy" id="654686"/>
    <lineage>
        <taxon>Bacteria</taxon>
        <taxon>Pseudomonadati</taxon>
        <taxon>Pseudomonadota</taxon>
        <taxon>Gammaproteobacteria</taxon>
        <taxon>Vibrionales</taxon>
        <taxon>Vibrionaceae</taxon>
        <taxon>Vibrio</taxon>
    </lineage>
</organism>
<comment type="similarity">
    <text evidence="4">Belongs to the Syd family.</text>
</comment>
<evidence type="ECO:0000256" key="1">
    <source>
        <dbReference type="ARBA" id="ARBA00022475"/>
    </source>
</evidence>
<evidence type="ECO:0000313" key="5">
    <source>
        <dbReference type="EMBL" id="CAH0525055.1"/>
    </source>
</evidence>
<dbReference type="HAMAP" id="MF_01104">
    <property type="entry name" value="Syd"/>
    <property type="match status" value="1"/>
</dbReference>
<dbReference type="InterPro" id="IPR009948">
    <property type="entry name" value="Syd"/>
</dbReference>
<accession>A0ABN8DDK3</accession>
<dbReference type="EMBL" id="CAKLCM010000002">
    <property type="protein sequence ID" value="CAH0525055.1"/>
    <property type="molecule type" value="Genomic_DNA"/>
</dbReference>
<protein>
    <recommendedName>
        <fullName evidence="4">Protein Syd</fullName>
    </recommendedName>
</protein>
<proteinExistence type="inferred from homology"/>
<keyword evidence="6" id="KW-1185">Reference proteome</keyword>
<dbReference type="Proteomes" id="UP000838160">
    <property type="component" value="Unassembled WGS sequence"/>
</dbReference>
<evidence type="ECO:0000256" key="2">
    <source>
        <dbReference type="ARBA" id="ARBA00022519"/>
    </source>
</evidence>
<name>A0ABN8DDK3_9VIBR</name>
<comment type="caution">
    <text evidence="5">The sequence shown here is derived from an EMBL/GenBank/DDBJ whole genome shotgun (WGS) entry which is preliminary data.</text>
</comment>
<sequence length="184" mass="20983">MSVQQALEAFGHRYQQAWFDKYQTLPASEELFELVSPCVDSKGVDSKGEQQVFWQRIVREEPEQLENIEKGIELQLHSDIKGFYGHQYSADMQATWQGNPLTLLQVWSDEDFDRLQENILGHLVTQKRLKLKPTVFIAATDADMDVISICNLTGEVILERLGTSNRDTIAPDLETFLNGLEPVV</sequence>
<gene>
    <name evidence="4 5" type="primary">syd</name>
    <name evidence="5" type="ORF">VHP8226_00721</name>
</gene>
<keyword evidence="1 4" id="KW-1003">Cell membrane</keyword>
<comment type="subcellular location">
    <subcellularLocation>
        <location evidence="4">Cell inner membrane</location>
        <topology evidence="4">Peripheral membrane protein</topology>
        <orientation evidence="4">Cytoplasmic side</orientation>
    </subcellularLocation>
    <text evidence="4">Loosely associated with the cytoplasmic side of the inner membrane, probably via SecY.</text>
</comment>
<comment type="function">
    <text evidence="4">Interacts with the SecY protein in vivo. May bind preferentially to an uncomplexed state of SecY, thus functioning either as a chelating agent for excess SecY in the cell or as a regulatory factor that negatively controls the translocase function.</text>
</comment>
<evidence type="ECO:0000256" key="4">
    <source>
        <dbReference type="HAMAP-Rule" id="MF_01104"/>
    </source>
</evidence>
<dbReference type="CDD" id="cd16323">
    <property type="entry name" value="Syd"/>
    <property type="match status" value="1"/>
</dbReference>
<evidence type="ECO:0000256" key="3">
    <source>
        <dbReference type="ARBA" id="ARBA00023136"/>
    </source>
</evidence>
<dbReference type="RefSeq" id="WP_237483754.1">
    <property type="nucleotide sequence ID" value="NZ_CAKLCM010000002.1"/>
</dbReference>
<keyword evidence="3 4" id="KW-0472">Membrane</keyword>
<dbReference type="Gene3D" id="3.40.1580.20">
    <property type="entry name" value="Syd protein"/>
    <property type="match status" value="1"/>
</dbReference>
<reference evidence="5" key="1">
    <citation type="submission" date="2021-12" db="EMBL/GenBank/DDBJ databases">
        <authorList>
            <person name="Rodrigo-Torres L."/>
            <person name="Arahal R. D."/>
            <person name="Lucena T."/>
        </authorList>
    </citation>
    <scope>NUCLEOTIDE SEQUENCE</scope>
    <source>
        <strain evidence="5">CECT 8226</strain>
    </source>
</reference>
<dbReference type="InterPro" id="IPR038228">
    <property type="entry name" value="Syd_sf"/>
</dbReference>
<dbReference type="NCBIfam" id="NF003439">
    <property type="entry name" value="PRK04968.1"/>
    <property type="match status" value="1"/>
</dbReference>
<evidence type="ECO:0000313" key="6">
    <source>
        <dbReference type="Proteomes" id="UP000838160"/>
    </source>
</evidence>
<dbReference type="Pfam" id="PF07348">
    <property type="entry name" value="Syd"/>
    <property type="match status" value="1"/>
</dbReference>